<proteinExistence type="predicted"/>
<dbReference type="EMBL" id="CYZU01000007">
    <property type="protein sequence ID" value="CUO02851.1"/>
    <property type="molecule type" value="Genomic_DNA"/>
</dbReference>
<name>A0A174BP24_9FIRM</name>
<organism evidence="1 2">
    <name type="scientific">Faecalicatena contorta</name>
    <dbReference type="NCBI Taxonomy" id="39482"/>
    <lineage>
        <taxon>Bacteria</taxon>
        <taxon>Bacillati</taxon>
        <taxon>Bacillota</taxon>
        <taxon>Clostridia</taxon>
        <taxon>Lachnospirales</taxon>
        <taxon>Lachnospiraceae</taxon>
        <taxon>Faecalicatena</taxon>
    </lineage>
</organism>
<evidence type="ECO:0000313" key="2">
    <source>
        <dbReference type="Proteomes" id="UP000095544"/>
    </source>
</evidence>
<reference evidence="1 2" key="1">
    <citation type="submission" date="2015-09" db="EMBL/GenBank/DDBJ databases">
        <authorList>
            <consortium name="Pathogen Informatics"/>
        </authorList>
    </citation>
    <scope>NUCLEOTIDE SEQUENCE [LARGE SCALE GENOMIC DNA]</scope>
    <source>
        <strain evidence="1 2">2789STDY5834876</strain>
    </source>
</reference>
<sequence>MEVLDMAISEKELKLLMNFIKDDLTEAKESDKEEIKNMKIERVLEHIQQYLED</sequence>
<dbReference type="OrthoDB" id="2086341at2"/>
<protein>
    <submittedName>
        <fullName evidence="1">Uncharacterized protein</fullName>
    </submittedName>
</protein>
<dbReference type="AlphaFoldDB" id="A0A174BP24"/>
<accession>A0A174BP24</accession>
<dbReference type="Proteomes" id="UP000095544">
    <property type="component" value="Unassembled WGS sequence"/>
</dbReference>
<gene>
    <name evidence="1" type="ORF">ERS852491_01099</name>
</gene>
<dbReference type="RefSeq" id="WP_155857930.1">
    <property type="nucleotide sequence ID" value="NZ_CYZU01000007.1"/>
</dbReference>
<evidence type="ECO:0000313" key="1">
    <source>
        <dbReference type="EMBL" id="CUO02851.1"/>
    </source>
</evidence>
<dbReference type="STRING" id="39482.ERS852491_01099"/>